<accession>A0A8S5MAW7</accession>
<dbReference type="Pfam" id="PF24608">
    <property type="entry name" value="PDDEXK_15"/>
    <property type="match status" value="1"/>
</dbReference>
<name>A0A8S5MAW7_9CAUD</name>
<proteinExistence type="predicted"/>
<dbReference type="InterPro" id="IPR056931">
    <property type="entry name" value="D14-like"/>
</dbReference>
<protein>
    <submittedName>
        <fullName evidence="1">HOLLIDAY JUNCTION RESOLVASE HOMOLOGOUS RECOMBINATION</fullName>
    </submittedName>
</protein>
<evidence type="ECO:0000313" key="1">
    <source>
        <dbReference type="EMBL" id="DAD79312.1"/>
    </source>
</evidence>
<reference evidence="1" key="1">
    <citation type="journal article" date="2021" name="Proc. Natl. Acad. Sci. U.S.A.">
        <title>A Catalog of Tens of Thousands of Viruses from Human Metagenomes Reveals Hidden Associations with Chronic Diseases.</title>
        <authorList>
            <person name="Tisza M.J."/>
            <person name="Buck C.B."/>
        </authorList>
    </citation>
    <scope>NUCLEOTIDE SEQUENCE</scope>
    <source>
        <strain evidence="1">CtNQr16</strain>
    </source>
</reference>
<organism evidence="1">
    <name type="scientific">Myoviridae sp. ctNQr16</name>
    <dbReference type="NCBI Taxonomy" id="2826644"/>
    <lineage>
        <taxon>Viruses</taxon>
        <taxon>Duplodnaviria</taxon>
        <taxon>Heunggongvirae</taxon>
        <taxon>Uroviricota</taxon>
        <taxon>Caudoviricetes</taxon>
    </lineage>
</organism>
<sequence length="115" mass="13351">MVNSKQKGARFERQLAGHIRDYGYKARRGQQYCGANGDADVVGLPGIHIEAKHCEKMKLYDWMAQAKSDANKNELPAVFHKKNNAEILVTMTFDDWMQIYREYEAGRQYERQKHG</sequence>
<dbReference type="EMBL" id="BK014863">
    <property type="protein sequence ID" value="DAD79312.1"/>
    <property type="molecule type" value="Genomic_DNA"/>
</dbReference>